<keyword evidence="1" id="KW-0732">Signal</keyword>
<keyword evidence="3" id="KW-1185">Reference proteome</keyword>
<gene>
    <name evidence="2" type="ORF">AQPW35_44970</name>
</gene>
<accession>A0A480AX00</accession>
<feature type="signal peptide" evidence="1">
    <location>
        <begin position="1"/>
        <end position="18"/>
    </location>
</feature>
<organism evidence="2 3">
    <name type="scientific">Pseudaquabacterium pictum</name>
    <dbReference type="NCBI Taxonomy" id="2315236"/>
    <lineage>
        <taxon>Bacteria</taxon>
        <taxon>Pseudomonadati</taxon>
        <taxon>Pseudomonadota</taxon>
        <taxon>Betaproteobacteria</taxon>
        <taxon>Burkholderiales</taxon>
        <taxon>Sphaerotilaceae</taxon>
        <taxon>Pseudaquabacterium</taxon>
    </lineage>
</organism>
<dbReference type="AlphaFoldDB" id="A0A480AX00"/>
<evidence type="ECO:0000256" key="1">
    <source>
        <dbReference type="SAM" id="SignalP"/>
    </source>
</evidence>
<protein>
    <submittedName>
        <fullName evidence="2">Uncharacterized protein</fullName>
    </submittedName>
</protein>
<dbReference type="RefSeq" id="WP_137735131.1">
    <property type="nucleotide sequence ID" value="NZ_BJCL01000016.1"/>
</dbReference>
<dbReference type="EMBL" id="BJCL01000016">
    <property type="protein sequence ID" value="GCL65416.1"/>
    <property type="molecule type" value="Genomic_DNA"/>
</dbReference>
<proteinExistence type="predicted"/>
<dbReference type="OrthoDB" id="8909822at2"/>
<dbReference type="Proteomes" id="UP000301751">
    <property type="component" value="Unassembled WGS sequence"/>
</dbReference>
<feature type="chain" id="PRO_5019856468" evidence="1">
    <location>
        <begin position="19"/>
        <end position="122"/>
    </location>
</feature>
<name>A0A480AX00_9BURK</name>
<evidence type="ECO:0000313" key="3">
    <source>
        <dbReference type="Proteomes" id="UP000301751"/>
    </source>
</evidence>
<reference evidence="3" key="1">
    <citation type="submission" date="2019-03" db="EMBL/GenBank/DDBJ databases">
        <title>Aquabacterium pictum sp.nov., the first bacteriochlorophyll a-containing freshwater bacterium in the genus Aquabacterium of the class Betaproteobacteria.</title>
        <authorList>
            <person name="Hirose S."/>
            <person name="Tank M."/>
            <person name="Hara E."/>
            <person name="Tamaki H."/>
            <person name="Takaichi S."/>
            <person name="Haruta S."/>
            <person name="Hanada S."/>
        </authorList>
    </citation>
    <scope>NUCLEOTIDE SEQUENCE [LARGE SCALE GENOMIC DNA]</scope>
    <source>
        <strain evidence="3">W35</strain>
    </source>
</reference>
<comment type="caution">
    <text evidence="2">The sequence shown here is derived from an EMBL/GenBank/DDBJ whole genome shotgun (WGS) entry which is preliminary data.</text>
</comment>
<sequence length="122" mass="13249">MRRFILLLLATAAGSALAQTAPTSFPEGATPLTAEDLGKALTDKVFHVQPASGAPWRVQYNANGYWFINAGSFADSGKWSVKDSTVCGEGRQLKPACNEIRTKDGTLYLKRESGEVVKFEPR</sequence>
<evidence type="ECO:0000313" key="2">
    <source>
        <dbReference type="EMBL" id="GCL65416.1"/>
    </source>
</evidence>